<dbReference type="EMBL" id="FQZO01000002">
    <property type="protein sequence ID" value="SHI99634.1"/>
    <property type="molecule type" value="Genomic_DNA"/>
</dbReference>
<dbReference type="InterPro" id="IPR015077">
    <property type="entry name" value="DUF1858"/>
</dbReference>
<evidence type="ECO:0000259" key="1">
    <source>
        <dbReference type="Pfam" id="PF08984"/>
    </source>
</evidence>
<feature type="domain" description="DUF1858" evidence="1">
    <location>
        <begin position="3"/>
        <end position="55"/>
    </location>
</feature>
<dbReference type="STRING" id="1121298.SAMN05444401_2027"/>
<gene>
    <name evidence="2" type="ORF">SAMN05444401_2027</name>
</gene>
<evidence type="ECO:0000313" key="2">
    <source>
        <dbReference type="EMBL" id="SHI99634.1"/>
    </source>
</evidence>
<dbReference type="PANTHER" id="PTHR39341:SF1">
    <property type="entry name" value="DUF1858 DOMAIN-CONTAINING PROTEIN"/>
    <property type="match status" value="1"/>
</dbReference>
<dbReference type="InterPro" id="IPR023883">
    <property type="entry name" value="CHP03980_redox-disulphide"/>
</dbReference>
<keyword evidence="3" id="KW-1185">Reference proteome</keyword>
<dbReference type="SUPFAM" id="SSF140683">
    <property type="entry name" value="SP0561-like"/>
    <property type="match status" value="1"/>
</dbReference>
<dbReference type="InterPro" id="IPR038062">
    <property type="entry name" value="ScdA-like_N_sf"/>
</dbReference>
<sequence>MEITKDMTIGDIIMLYPEAIDVLMGMGLGCIGCPASQVETLEESAMVHGLDLDMMLQELNR</sequence>
<dbReference type="OrthoDB" id="15017at2"/>
<protein>
    <submittedName>
        <fullName evidence="2">Hybrid cluster protein-associated redox disulfide domain-containing protein</fullName>
    </submittedName>
</protein>
<dbReference type="Proteomes" id="UP000184080">
    <property type="component" value="Unassembled WGS sequence"/>
</dbReference>
<dbReference type="RefSeq" id="WP_073006057.1">
    <property type="nucleotide sequence ID" value="NZ_FQZO01000002.1"/>
</dbReference>
<organism evidence="2 3">
    <name type="scientific">Clostridium amylolyticum</name>
    <dbReference type="NCBI Taxonomy" id="1121298"/>
    <lineage>
        <taxon>Bacteria</taxon>
        <taxon>Bacillati</taxon>
        <taxon>Bacillota</taxon>
        <taxon>Clostridia</taxon>
        <taxon>Eubacteriales</taxon>
        <taxon>Clostridiaceae</taxon>
        <taxon>Clostridium</taxon>
    </lineage>
</organism>
<proteinExistence type="predicted"/>
<accession>A0A1M6FPP2</accession>
<dbReference type="AlphaFoldDB" id="A0A1M6FPP2"/>
<dbReference type="Pfam" id="PF08984">
    <property type="entry name" value="DUF1858"/>
    <property type="match status" value="1"/>
</dbReference>
<evidence type="ECO:0000313" key="3">
    <source>
        <dbReference type="Proteomes" id="UP000184080"/>
    </source>
</evidence>
<reference evidence="2 3" key="1">
    <citation type="submission" date="2016-11" db="EMBL/GenBank/DDBJ databases">
        <authorList>
            <person name="Jaros S."/>
            <person name="Januszkiewicz K."/>
            <person name="Wedrychowicz H."/>
        </authorList>
    </citation>
    <scope>NUCLEOTIDE SEQUENCE [LARGE SCALE GENOMIC DNA]</scope>
    <source>
        <strain evidence="2 3">DSM 21864</strain>
    </source>
</reference>
<dbReference type="NCBIfam" id="TIGR03980">
    <property type="entry name" value="prismane_assoc"/>
    <property type="match status" value="1"/>
</dbReference>
<dbReference type="PANTHER" id="PTHR39341">
    <property type="entry name" value="BSL7085 PROTEIN"/>
    <property type="match status" value="1"/>
</dbReference>
<dbReference type="Gene3D" id="1.10.3910.10">
    <property type="entry name" value="SP0561-like"/>
    <property type="match status" value="1"/>
</dbReference>
<name>A0A1M6FPP2_9CLOT</name>